<dbReference type="CDD" id="cd02138">
    <property type="entry name" value="TdsD-like"/>
    <property type="match status" value="1"/>
</dbReference>
<dbReference type="PANTHER" id="PTHR43673:SF10">
    <property type="entry name" value="NADH DEHYDROGENASE_NAD(P)H NITROREDUCTASE XCC3605-RELATED"/>
    <property type="match status" value="1"/>
</dbReference>
<comment type="similarity">
    <text evidence="1">Belongs to the nitroreductase family.</text>
</comment>
<dbReference type="PATRIC" id="fig|1618985.3.peg.806"/>
<dbReference type="PANTHER" id="PTHR43673">
    <property type="entry name" value="NAD(P)H NITROREDUCTASE YDGI-RELATED"/>
    <property type="match status" value="1"/>
</dbReference>
<dbReference type="EMBL" id="LCAH01000012">
    <property type="protein sequence ID" value="KKR86490.1"/>
    <property type="molecule type" value="Genomic_DNA"/>
</dbReference>
<proteinExistence type="inferred from homology"/>
<evidence type="ECO:0000313" key="4">
    <source>
        <dbReference type="EMBL" id="KKR86490.1"/>
    </source>
</evidence>
<feature type="domain" description="Nitroreductase" evidence="3">
    <location>
        <begin position="13"/>
        <end position="53"/>
    </location>
</feature>
<name>A0A0G0WPT4_9BACT</name>
<dbReference type="GO" id="GO:0016491">
    <property type="term" value="F:oxidoreductase activity"/>
    <property type="evidence" value="ECO:0007669"/>
    <property type="project" value="UniProtKB-KW"/>
</dbReference>
<reference evidence="4 5" key="1">
    <citation type="journal article" date="2015" name="Nature">
        <title>rRNA introns, odd ribosomes, and small enigmatic genomes across a large radiation of phyla.</title>
        <authorList>
            <person name="Brown C.T."/>
            <person name="Hug L.A."/>
            <person name="Thomas B.C."/>
            <person name="Sharon I."/>
            <person name="Castelle C.J."/>
            <person name="Singh A."/>
            <person name="Wilkins M.J."/>
            <person name="Williams K.H."/>
            <person name="Banfield J.F."/>
        </authorList>
    </citation>
    <scope>NUCLEOTIDE SEQUENCE [LARGE SCALE GENOMIC DNA]</scope>
</reference>
<dbReference type="Gene3D" id="3.40.109.10">
    <property type="entry name" value="NADH Oxidase"/>
    <property type="match status" value="1"/>
</dbReference>
<sequence>MSVPNTIHPLLQTRYSPLVFQDKPILKDILKRLFEAAQWAPSSYNEQPWRFVVGVKGEGNGWQKIFDCLVEGNQTWANSAPVLVLTVAKKSFAYNKADNPHAWHDVGLAMSQLIFQATSEQIFVHQMAGFDAQKARESLLIPDECEPVAVAALGYEGNITDITDPKLVERANAPRQRQSLSEIVFEDHFGNGLF</sequence>
<keyword evidence="2" id="KW-0560">Oxidoreductase</keyword>
<evidence type="ECO:0000256" key="1">
    <source>
        <dbReference type="ARBA" id="ARBA00007118"/>
    </source>
</evidence>
<dbReference type="InterPro" id="IPR000415">
    <property type="entry name" value="Nitroreductase-like"/>
</dbReference>
<dbReference type="Proteomes" id="UP000034616">
    <property type="component" value="Unassembled WGS sequence"/>
</dbReference>
<comment type="caution">
    <text evidence="4">The sequence shown here is derived from an EMBL/GenBank/DDBJ whole genome shotgun (WGS) entry which is preliminary data.</text>
</comment>
<protein>
    <submittedName>
        <fullName evidence="4">Nitroreductase</fullName>
    </submittedName>
</protein>
<dbReference type="Pfam" id="PF00881">
    <property type="entry name" value="Nitroreductase"/>
    <property type="match status" value="2"/>
</dbReference>
<dbReference type="InterPro" id="IPR029479">
    <property type="entry name" value="Nitroreductase"/>
</dbReference>
<organism evidence="4 5">
    <name type="scientific">Candidatus Uhrbacteria bacterium GW2011_GWC2_41_11</name>
    <dbReference type="NCBI Taxonomy" id="1618985"/>
    <lineage>
        <taxon>Bacteria</taxon>
        <taxon>Candidatus Uhriibacteriota</taxon>
    </lineage>
</organism>
<evidence type="ECO:0000256" key="2">
    <source>
        <dbReference type="ARBA" id="ARBA00023002"/>
    </source>
</evidence>
<feature type="domain" description="Nitroreductase" evidence="3">
    <location>
        <begin position="71"/>
        <end position="155"/>
    </location>
</feature>
<evidence type="ECO:0000259" key="3">
    <source>
        <dbReference type="Pfam" id="PF00881"/>
    </source>
</evidence>
<accession>A0A0G0WPT4</accession>
<dbReference type="AlphaFoldDB" id="A0A0G0WPT4"/>
<evidence type="ECO:0000313" key="5">
    <source>
        <dbReference type="Proteomes" id="UP000034616"/>
    </source>
</evidence>
<gene>
    <name evidence="4" type="ORF">UU35_C0012G0007</name>
</gene>
<dbReference type="SUPFAM" id="SSF55469">
    <property type="entry name" value="FMN-dependent nitroreductase-like"/>
    <property type="match status" value="1"/>
</dbReference>